<proteinExistence type="predicted"/>
<feature type="transmembrane region" description="Helical" evidence="1">
    <location>
        <begin position="136"/>
        <end position="153"/>
    </location>
</feature>
<evidence type="ECO:0000313" key="3">
    <source>
        <dbReference type="Proteomes" id="UP000316388"/>
    </source>
</evidence>
<dbReference type="RefSeq" id="WP_143969923.1">
    <property type="nucleotide sequence ID" value="NZ_VJOO01000064.1"/>
</dbReference>
<dbReference type="Proteomes" id="UP000316388">
    <property type="component" value="Unassembled WGS sequence"/>
</dbReference>
<accession>A0A554XC95</accession>
<name>A0A554XC95_9BURK</name>
<comment type="caution">
    <text evidence="2">The sequence shown here is derived from an EMBL/GenBank/DDBJ whole genome shotgun (WGS) entry which is preliminary data.</text>
</comment>
<dbReference type="EMBL" id="VJOO01000064">
    <property type="protein sequence ID" value="TSE33448.1"/>
    <property type="molecule type" value="Genomic_DNA"/>
</dbReference>
<dbReference type="AlphaFoldDB" id="A0A554XC95"/>
<keyword evidence="1" id="KW-1133">Transmembrane helix</keyword>
<organism evidence="2 3">
    <name type="scientific">Tepidimonas fonticaldi</name>
    <dbReference type="NCBI Taxonomy" id="1101373"/>
    <lineage>
        <taxon>Bacteria</taxon>
        <taxon>Pseudomonadati</taxon>
        <taxon>Pseudomonadota</taxon>
        <taxon>Betaproteobacteria</taxon>
        <taxon>Burkholderiales</taxon>
        <taxon>Tepidimonas</taxon>
    </lineage>
</organism>
<gene>
    <name evidence="2" type="ORF">Tfont_02795</name>
</gene>
<evidence type="ECO:0000313" key="2">
    <source>
        <dbReference type="EMBL" id="TSE33448.1"/>
    </source>
</evidence>
<feature type="transmembrane region" description="Helical" evidence="1">
    <location>
        <begin position="111"/>
        <end position="129"/>
    </location>
</feature>
<evidence type="ECO:0000256" key="1">
    <source>
        <dbReference type="SAM" id="Phobius"/>
    </source>
</evidence>
<feature type="transmembrane region" description="Helical" evidence="1">
    <location>
        <begin position="88"/>
        <end position="105"/>
    </location>
</feature>
<sequence length="196" mass="20111">MNADALSDLVLLLVCAVVAWRDLRTRPAVAVGAGLIGFAALLGVVRFSGVAMLYGPHRFFSLLSACAAFSLLAAGLRWPDAAIAKRAAAVGRFVVVVGGFGVAVTVMGGSLWSQIVPGLSALVIVWTALQQRSASAILGALLLVGSFVVAATGKPGTVYLDYFNSTQALHYLLAAGIALLALPKPPVRTAEPALAV</sequence>
<feature type="transmembrane region" description="Helical" evidence="1">
    <location>
        <begin position="30"/>
        <end position="53"/>
    </location>
</feature>
<feature type="transmembrane region" description="Helical" evidence="1">
    <location>
        <begin position="6"/>
        <end position="23"/>
    </location>
</feature>
<keyword evidence="1" id="KW-0472">Membrane</keyword>
<keyword evidence="1" id="KW-0812">Transmembrane</keyword>
<reference evidence="2 3" key="1">
    <citation type="submission" date="2019-07" db="EMBL/GenBank/DDBJ databases">
        <title>Tepidimonas fonticaldi AT-A2 draft genome.</title>
        <authorList>
            <person name="Da Costa M.S."/>
            <person name="Froufe H.J.C."/>
            <person name="Egas C."/>
            <person name="Albuquerque L."/>
        </authorList>
    </citation>
    <scope>NUCLEOTIDE SEQUENCE [LARGE SCALE GENOMIC DNA]</scope>
    <source>
        <strain evidence="2 3">AT-A2</strain>
    </source>
</reference>
<feature type="transmembrane region" description="Helical" evidence="1">
    <location>
        <begin position="59"/>
        <end position="76"/>
    </location>
</feature>
<protein>
    <submittedName>
        <fullName evidence="2">Uncharacterized protein</fullName>
    </submittedName>
</protein>